<dbReference type="OrthoDB" id="980987at2"/>
<organism evidence="2 3">
    <name type="scientific">Prevotella koreensis</name>
    <dbReference type="NCBI Taxonomy" id="2490854"/>
    <lineage>
        <taxon>Bacteria</taxon>
        <taxon>Pseudomonadati</taxon>
        <taxon>Bacteroidota</taxon>
        <taxon>Bacteroidia</taxon>
        <taxon>Bacteroidales</taxon>
        <taxon>Prevotellaceae</taxon>
        <taxon>Prevotella</taxon>
    </lineage>
</organism>
<dbReference type="AlphaFoldDB" id="A0A432LK26"/>
<comment type="caution">
    <text evidence="2">The sequence shown here is derived from an EMBL/GenBank/DDBJ whole genome shotgun (WGS) entry which is preliminary data.</text>
</comment>
<protein>
    <recommendedName>
        <fullName evidence="1">DUF6935 domain-containing protein</fullName>
    </recommendedName>
</protein>
<gene>
    <name evidence="2" type="ORF">EHV08_04845</name>
</gene>
<dbReference type="InterPro" id="IPR053907">
    <property type="entry name" value="DUF6935"/>
</dbReference>
<evidence type="ECO:0000313" key="3">
    <source>
        <dbReference type="Proteomes" id="UP000278983"/>
    </source>
</evidence>
<reference evidence="2 3" key="1">
    <citation type="submission" date="2018-12" db="EMBL/GenBank/DDBJ databases">
        <title>Genome sequencing of Prevotella sp. KCOM 3155 (= JS262).</title>
        <authorList>
            <person name="Kook J.-K."/>
            <person name="Park S.-N."/>
            <person name="Lim Y.K."/>
        </authorList>
    </citation>
    <scope>NUCLEOTIDE SEQUENCE [LARGE SCALE GENOMIC DNA]</scope>
    <source>
        <strain evidence="2 3">KCOM 3155</strain>
    </source>
</reference>
<evidence type="ECO:0000259" key="1">
    <source>
        <dbReference type="Pfam" id="PF22043"/>
    </source>
</evidence>
<sequence>MGFLDFLNGNKSKTITFSTLPKNIDELKAMPQAGLTDEFEVAALVVAALCRYEESIEDSLEMLNYLMGPTPMTNIEVQFLRDRLGGKTYKPRSFFAGATPNNGYIPSVPYTIKVSTNPYSYVDTSAKIFLYSGGADSPRPVCLRKKPSTGQWFVTQFSFLSDIRVPVSEDPWA</sequence>
<dbReference type="RefSeq" id="WP_126678325.1">
    <property type="nucleotide sequence ID" value="NZ_JBQMXP010000004.1"/>
</dbReference>
<evidence type="ECO:0000313" key="2">
    <source>
        <dbReference type="EMBL" id="RUL59155.1"/>
    </source>
</evidence>
<feature type="domain" description="DUF6935" evidence="1">
    <location>
        <begin position="19"/>
        <end position="166"/>
    </location>
</feature>
<dbReference type="Pfam" id="PF22043">
    <property type="entry name" value="DUF6935"/>
    <property type="match status" value="1"/>
</dbReference>
<accession>A0A432LK26</accession>
<dbReference type="EMBL" id="RYYU01000001">
    <property type="protein sequence ID" value="RUL59155.1"/>
    <property type="molecule type" value="Genomic_DNA"/>
</dbReference>
<name>A0A432LK26_9BACT</name>
<proteinExistence type="predicted"/>
<keyword evidence="3" id="KW-1185">Reference proteome</keyword>
<dbReference type="Proteomes" id="UP000278983">
    <property type="component" value="Unassembled WGS sequence"/>
</dbReference>